<organism evidence="1 2">
    <name type="scientific">Caerostris extrusa</name>
    <name type="common">Bark spider</name>
    <name type="synonym">Caerostris bankana</name>
    <dbReference type="NCBI Taxonomy" id="172846"/>
    <lineage>
        <taxon>Eukaryota</taxon>
        <taxon>Metazoa</taxon>
        <taxon>Ecdysozoa</taxon>
        <taxon>Arthropoda</taxon>
        <taxon>Chelicerata</taxon>
        <taxon>Arachnida</taxon>
        <taxon>Araneae</taxon>
        <taxon>Araneomorphae</taxon>
        <taxon>Entelegynae</taxon>
        <taxon>Araneoidea</taxon>
        <taxon>Araneidae</taxon>
        <taxon>Caerostris</taxon>
    </lineage>
</organism>
<comment type="caution">
    <text evidence="1">The sequence shown here is derived from an EMBL/GenBank/DDBJ whole genome shotgun (WGS) entry which is preliminary data.</text>
</comment>
<evidence type="ECO:0000313" key="2">
    <source>
        <dbReference type="Proteomes" id="UP001054945"/>
    </source>
</evidence>
<dbReference type="EMBL" id="BPLR01019702">
    <property type="protein sequence ID" value="GIX70920.1"/>
    <property type="molecule type" value="Genomic_DNA"/>
</dbReference>
<keyword evidence="2" id="KW-1185">Reference proteome</keyword>
<gene>
    <name evidence="1" type="ORF">CEXT_209081</name>
</gene>
<reference evidence="1 2" key="1">
    <citation type="submission" date="2021-06" db="EMBL/GenBank/DDBJ databases">
        <title>Caerostris extrusa draft genome.</title>
        <authorList>
            <person name="Kono N."/>
            <person name="Arakawa K."/>
        </authorList>
    </citation>
    <scope>NUCLEOTIDE SEQUENCE [LARGE SCALE GENOMIC DNA]</scope>
</reference>
<dbReference type="AlphaFoldDB" id="A0AAV4MGF4"/>
<evidence type="ECO:0000313" key="1">
    <source>
        <dbReference type="EMBL" id="GIX70920.1"/>
    </source>
</evidence>
<dbReference type="Proteomes" id="UP001054945">
    <property type="component" value="Unassembled WGS sequence"/>
</dbReference>
<proteinExistence type="predicted"/>
<sequence length="120" mass="13904">MQRGSLEFGKGHQDDRWRKLRGFVEFGQGHQDLWNLEIPRTCGILSSPAPVDIGEGHQEHWKRSSSPVEFGEDHQHLWNLANVIRTYGIWRRSPVIGEFETAYLCCFIGCVICKYFIIGR</sequence>
<protein>
    <submittedName>
        <fullName evidence="1">Uncharacterized protein</fullName>
    </submittedName>
</protein>
<accession>A0AAV4MGF4</accession>
<name>A0AAV4MGF4_CAEEX</name>